<organism evidence="2 3">
    <name type="scientific">Dactylosporangium fulvum</name>
    <dbReference type="NCBI Taxonomy" id="53359"/>
    <lineage>
        <taxon>Bacteria</taxon>
        <taxon>Bacillati</taxon>
        <taxon>Actinomycetota</taxon>
        <taxon>Actinomycetes</taxon>
        <taxon>Micromonosporales</taxon>
        <taxon>Micromonosporaceae</taxon>
        <taxon>Dactylosporangium</taxon>
    </lineage>
</organism>
<evidence type="ECO:0000313" key="3">
    <source>
        <dbReference type="Proteomes" id="UP001059617"/>
    </source>
</evidence>
<reference evidence="2" key="2">
    <citation type="submission" date="2022-09" db="EMBL/GenBank/DDBJ databases">
        <title>Biosynthetic gene clusters of Dactylosporangioum fulvum.</title>
        <authorList>
            <person name="Caradec T."/>
        </authorList>
    </citation>
    <scope>NUCLEOTIDE SEQUENCE</scope>
    <source>
        <strain evidence="2">NRRL B-16292</strain>
    </source>
</reference>
<reference evidence="2" key="1">
    <citation type="submission" date="2021-04" db="EMBL/GenBank/DDBJ databases">
        <authorList>
            <person name="Hartkoorn R.C."/>
            <person name="Beaudoing E."/>
            <person name="Hot D."/>
        </authorList>
    </citation>
    <scope>NUCLEOTIDE SEQUENCE</scope>
    <source>
        <strain evidence="2">NRRL B-16292</strain>
    </source>
</reference>
<proteinExistence type="predicted"/>
<name>A0ABY5W7U6_9ACTN</name>
<dbReference type="RefSeq" id="WP_259863762.1">
    <property type="nucleotide sequence ID" value="NZ_BAAAST010000012.1"/>
</dbReference>
<feature type="region of interest" description="Disordered" evidence="1">
    <location>
        <begin position="191"/>
        <end position="213"/>
    </location>
</feature>
<gene>
    <name evidence="2" type="ORF">Dfulv_15780</name>
</gene>
<sequence>MQEPYANDPLLFYPGRRLTAQERERMDRYEIPIEELTVDHLVYSMSRQIENNFQTFYSIAEEVVGVEKATEIAREIGRRYGGRGYAMLLRAYGMEGAGSARMMALYQDLVHSIRGPKHAAALYAEHDEGRCVVRRRECVYYSEDHPENARYTGAFESGCFEGYRAADENLLRVEVHRCRWKGDDGCEQHWVYREDPDRPPPALSVGDHDPDAA</sequence>
<dbReference type="Proteomes" id="UP001059617">
    <property type="component" value="Chromosome"/>
</dbReference>
<evidence type="ECO:0008006" key="4">
    <source>
        <dbReference type="Google" id="ProtNLM"/>
    </source>
</evidence>
<dbReference type="EMBL" id="CP073720">
    <property type="protein sequence ID" value="UWP85617.1"/>
    <property type="molecule type" value="Genomic_DNA"/>
</dbReference>
<evidence type="ECO:0000313" key="2">
    <source>
        <dbReference type="EMBL" id="UWP85617.1"/>
    </source>
</evidence>
<evidence type="ECO:0000256" key="1">
    <source>
        <dbReference type="SAM" id="MobiDB-lite"/>
    </source>
</evidence>
<keyword evidence="3" id="KW-1185">Reference proteome</keyword>
<accession>A0ABY5W7U6</accession>
<protein>
    <recommendedName>
        <fullName evidence="4">4-vinyl reductase 4VR domain-containing protein</fullName>
    </recommendedName>
</protein>